<dbReference type="AlphaFoldDB" id="N1WJ20"/>
<dbReference type="Proteomes" id="UP000012313">
    <property type="component" value="Unassembled WGS sequence"/>
</dbReference>
<dbReference type="PANTHER" id="PTHR38731">
    <property type="entry name" value="LIPL45-RELATED LIPOPROTEIN-RELATED"/>
    <property type="match status" value="1"/>
</dbReference>
<proteinExistence type="predicted"/>
<accession>N1WJ20</accession>
<feature type="domain" description="FecR protein" evidence="1">
    <location>
        <begin position="71"/>
        <end position="166"/>
    </location>
</feature>
<protein>
    <submittedName>
        <fullName evidence="2">Sigma factor regulatory protein, FecR/PupR family</fullName>
    </submittedName>
</protein>
<dbReference type="PROSITE" id="PS51257">
    <property type="entry name" value="PROKAR_LIPOPROTEIN"/>
    <property type="match status" value="1"/>
</dbReference>
<dbReference type="EMBL" id="AOHC02000037">
    <property type="protein sequence ID" value="EMY77342.1"/>
    <property type="molecule type" value="Genomic_DNA"/>
</dbReference>
<gene>
    <name evidence="2" type="ORF">LEP1GSC060_3034</name>
</gene>
<name>N1WJ20_9LEPT</name>
<dbReference type="PANTHER" id="PTHR38731:SF1">
    <property type="entry name" value="FECR PROTEIN DOMAIN-CONTAINING PROTEIN"/>
    <property type="match status" value="1"/>
</dbReference>
<evidence type="ECO:0000313" key="2">
    <source>
        <dbReference type="EMBL" id="EMY77342.1"/>
    </source>
</evidence>
<evidence type="ECO:0000259" key="1">
    <source>
        <dbReference type="Pfam" id="PF04773"/>
    </source>
</evidence>
<reference evidence="2" key="1">
    <citation type="submission" date="2013-03" db="EMBL/GenBank/DDBJ databases">
        <authorList>
            <person name="Harkins D.M."/>
            <person name="Durkin A.S."/>
            <person name="Brinkac L.M."/>
            <person name="Haft D.H."/>
            <person name="Selengut J.D."/>
            <person name="Sanka R."/>
            <person name="DePew J."/>
            <person name="Purushe J."/>
            <person name="Hartskeerl R.A."/>
            <person name="Ahmed A."/>
            <person name="van der Linden H."/>
            <person name="Goris M.G.A."/>
            <person name="Vinetz J.M."/>
            <person name="Sutton G.G."/>
            <person name="Nierman W.C."/>
            <person name="Fouts D.E."/>
        </authorList>
    </citation>
    <scope>NUCLEOTIDE SEQUENCE [LARGE SCALE GENOMIC DNA]</scope>
    <source>
        <strain evidence="2">ICFT</strain>
    </source>
</reference>
<organism evidence="2 3">
    <name type="scientific">Leptospira weilii serovar Ranarum str. ICFT</name>
    <dbReference type="NCBI Taxonomy" id="1218598"/>
    <lineage>
        <taxon>Bacteria</taxon>
        <taxon>Pseudomonadati</taxon>
        <taxon>Spirochaetota</taxon>
        <taxon>Spirochaetia</taxon>
        <taxon>Leptospirales</taxon>
        <taxon>Leptospiraceae</taxon>
        <taxon>Leptospira</taxon>
    </lineage>
</organism>
<comment type="caution">
    <text evidence="2">The sequence shown here is derived from an EMBL/GenBank/DDBJ whole genome shotgun (WGS) entry which is preliminary data.</text>
</comment>
<dbReference type="Gene3D" id="2.60.120.1440">
    <property type="match status" value="1"/>
</dbReference>
<dbReference type="STRING" id="1218598.LEP1GSC060_3034"/>
<dbReference type="Pfam" id="PF04773">
    <property type="entry name" value="FecR"/>
    <property type="match status" value="1"/>
</dbReference>
<dbReference type="OrthoDB" id="369729at2"/>
<sequence>MYPRVFSTLLILFLVSNSSFSCRLIASLFTKNERIPSGMIVVFQSGNVEIARHEKKLRSAPGLILQENDLIQTSSGSIDIQSANGELIRIRPYTKLTLKNISDSKREKTDLYVQAGELLIKTDKFKTNRSFFISTPTTVAGVRGTTFSFELTKGKSPKIKVYEGAVALAFKIPQEILENDKTQDKEHYKEFITFLEKNEVVLENGEASYVKPNLDQMIQLVLTRIENDEDISKEFDTIRKIGNQDLQKTAFVETPQEIAEIETLVQADPNLIDKALTEQNPDSTQPMISSIASEIQQDQNSKLDQALHDIQTKAEANGFKDEAKIREYYNILEIVVKSDGTKLSGAIITQIGDKLILHTPSGVIRLNKNDIDYVDYQSFQIRTKTK</sequence>
<evidence type="ECO:0000313" key="3">
    <source>
        <dbReference type="Proteomes" id="UP000012313"/>
    </source>
</evidence>
<dbReference type="RefSeq" id="WP_003004446.1">
    <property type="nucleotide sequence ID" value="NZ_AOHC02000037.1"/>
</dbReference>
<dbReference type="InterPro" id="IPR006860">
    <property type="entry name" value="FecR"/>
</dbReference>
<keyword evidence="3" id="KW-1185">Reference proteome</keyword>